<dbReference type="EMBL" id="MZGS01000019">
    <property type="protein sequence ID" value="PWB87613.1"/>
    <property type="molecule type" value="Genomic_DNA"/>
</dbReference>
<evidence type="ECO:0000256" key="1">
    <source>
        <dbReference type="PROSITE-ProRule" id="PRU00339"/>
    </source>
</evidence>
<name>A0A315XNS6_9EURY</name>
<dbReference type="RefSeq" id="WP_116591847.1">
    <property type="nucleotide sequence ID" value="NZ_MZGS01000019.1"/>
</dbReference>
<dbReference type="OrthoDB" id="77591at2157"/>
<dbReference type="Proteomes" id="UP000251717">
    <property type="component" value="Unassembled WGS sequence"/>
</dbReference>
<dbReference type="AlphaFoldDB" id="A0A315XNS6"/>
<accession>A0A315XNS6</accession>
<evidence type="ECO:0000313" key="2">
    <source>
        <dbReference type="EMBL" id="PWB87613.1"/>
    </source>
</evidence>
<gene>
    <name evidence="2" type="ORF">MBBTH_08820</name>
</gene>
<dbReference type="SMART" id="SM00028">
    <property type="entry name" value="TPR"/>
    <property type="match status" value="2"/>
</dbReference>
<dbReference type="Gene3D" id="1.25.40.10">
    <property type="entry name" value="Tetratricopeptide repeat domain"/>
    <property type="match status" value="1"/>
</dbReference>
<evidence type="ECO:0000313" key="3">
    <source>
        <dbReference type="Proteomes" id="UP000251717"/>
    </source>
</evidence>
<dbReference type="InterPro" id="IPR011990">
    <property type="entry name" value="TPR-like_helical_dom_sf"/>
</dbReference>
<dbReference type="SUPFAM" id="SSF48452">
    <property type="entry name" value="TPR-like"/>
    <property type="match status" value="1"/>
</dbReference>
<dbReference type="PROSITE" id="PS50293">
    <property type="entry name" value="TPR_REGION"/>
    <property type="match status" value="1"/>
</dbReference>
<reference evidence="2 3" key="1">
    <citation type="submission" date="2017-03" db="EMBL/GenBank/DDBJ databases">
        <title>Genome sequence of Methanobrevibacter thaueri.</title>
        <authorList>
            <person name="Poehlein A."/>
            <person name="Seedorf H."/>
            <person name="Daniel R."/>
        </authorList>
    </citation>
    <scope>NUCLEOTIDE SEQUENCE [LARGE SCALE GENOMIC DNA]</scope>
    <source>
        <strain evidence="2 3">DSM 11995</strain>
    </source>
</reference>
<sequence length="338" mass="40829">MYEEIIKEIKANLGENRDLNRQYLSSQIEVYKDHPYNKEIIKEISRMMWDCLSDDEKQEFIEISERENPIMDILNDIYYDIENGNYETPLEELNAFMETFPEMFKDDKVSEYHYFTNPLEDLIFRKYIGAEKELRYIPDSQPLLDLYYVYGFLLLENQEYDKAEEYLKKAIRINPVSARIILELTEIYKVHTYTYNEYFIRTCDALKYSYYPQDIARCYRNLGYYYIEENQMRTALALYIYSMEFEASPLAYTEIKYIQSKNDNMELTLNECIEIIEGKNIQLGVNPFIIETLNELIREYEKNKLYNQALYFMELQFDLTHDGKTLEMMNEIRGKLEN</sequence>
<keyword evidence="1" id="KW-0802">TPR repeat</keyword>
<proteinExistence type="predicted"/>
<protein>
    <submittedName>
        <fullName evidence="2">Uncharacterized protein</fullName>
    </submittedName>
</protein>
<comment type="caution">
    <text evidence="2">The sequence shown here is derived from an EMBL/GenBank/DDBJ whole genome shotgun (WGS) entry which is preliminary data.</text>
</comment>
<feature type="repeat" description="TPR" evidence="1">
    <location>
        <begin position="144"/>
        <end position="177"/>
    </location>
</feature>
<dbReference type="InterPro" id="IPR019734">
    <property type="entry name" value="TPR_rpt"/>
</dbReference>
<dbReference type="PROSITE" id="PS50005">
    <property type="entry name" value="TPR"/>
    <property type="match status" value="1"/>
</dbReference>
<keyword evidence="3" id="KW-1185">Reference proteome</keyword>
<organism evidence="2 3">
    <name type="scientific">Methanobrevibacter thaueri</name>
    <dbReference type="NCBI Taxonomy" id="190975"/>
    <lineage>
        <taxon>Archaea</taxon>
        <taxon>Methanobacteriati</taxon>
        <taxon>Methanobacteriota</taxon>
        <taxon>Methanomada group</taxon>
        <taxon>Methanobacteria</taxon>
        <taxon>Methanobacteriales</taxon>
        <taxon>Methanobacteriaceae</taxon>
        <taxon>Methanobrevibacter</taxon>
    </lineage>
</organism>